<dbReference type="InterPro" id="IPR036097">
    <property type="entry name" value="HisK_dim/P_sf"/>
</dbReference>
<dbReference type="SUPFAM" id="SSF47384">
    <property type="entry name" value="Homodimeric domain of signal transducing histidine kinase"/>
    <property type="match status" value="1"/>
</dbReference>
<dbReference type="InterPro" id="IPR050980">
    <property type="entry name" value="2C_sensor_his_kinase"/>
</dbReference>
<organism evidence="18 19">
    <name type="scientific">Ancylobacter defluvii</name>
    <dbReference type="NCBI Taxonomy" id="1282440"/>
    <lineage>
        <taxon>Bacteria</taxon>
        <taxon>Pseudomonadati</taxon>
        <taxon>Pseudomonadota</taxon>
        <taxon>Alphaproteobacteria</taxon>
        <taxon>Hyphomicrobiales</taxon>
        <taxon>Xanthobacteraceae</taxon>
        <taxon>Ancylobacter</taxon>
    </lineage>
</organism>
<keyword evidence="12 15" id="KW-1133">Transmembrane helix</keyword>
<dbReference type="SMART" id="SM00304">
    <property type="entry name" value="HAMP"/>
    <property type="match status" value="1"/>
</dbReference>
<dbReference type="Pfam" id="PF02518">
    <property type="entry name" value="HATPase_c"/>
    <property type="match status" value="1"/>
</dbReference>
<dbReference type="Proteomes" id="UP001143330">
    <property type="component" value="Unassembled WGS sequence"/>
</dbReference>
<dbReference type="PRINTS" id="PR00344">
    <property type="entry name" value="BCTRLSENSOR"/>
</dbReference>
<dbReference type="EC" id="2.7.13.3" evidence="3"/>
<keyword evidence="14 15" id="KW-0472">Membrane</keyword>
<evidence type="ECO:0000256" key="14">
    <source>
        <dbReference type="ARBA" id="ARBA00023136"/>
    </source>
</evidence>
<reference evidence="18" key="2">
    <citation type="submission" date="2023-01" db="EMBL/GenBank/DDBJ databases">
        <authorList>
            <person name="Sun Q."/>
            <person name="Evtushenko L."/>
        </authorList>
    </citation>
    <scope>NUCLEOTIDE SEQUENCE</scope>
    <source>
        <strain evidence="18">VKM B-2789</strain>
    </source>
</reference>
<keyword evidence="8 15" id="KW-0812">Transmembrane</keyword>
<dbReference type="GO" id="GO:0000155">
    <property type="term" value="F:phosphorelay sensor kinase activity"/>
    <property type="evidence" value="ECO:0007669"/>
    <property type="project" value="InterPro"/>
</dbReference>
<keyword evidence="7" id="KW-0808">Transferase</keyword>
<proteinExistence type="predicted"/>
<dbReference type="PROSITE" id="PS50109">
    <property type="entry name" value="HIS_KIN"/>
    <property type="match status" value="1"/>
</dbReference>
<evidence type="ECO:0000259" key="16">
    <source>
        <dbReference type="PROSITE" id="PS50109"/>
    </source>
</evidence>
<evidence type="ECO:0000256" key="9">
    <source>
        <dbReference type="ARBA" id="ARBA00022741"/>
    </source>
</evidence>
<keyword evidence="9" id="KW-0547">Nucleotide-binding</keyword>
<reference evidence="18" key="1">
    <citation type="journal article" date="2014" name="Int. J. Syst. Evol. Microbiol.">
        <title>Complete genome sequence of Corynebacterium casei LMG S-19264T (=DSM 44701T), isolated from a smear-ripened cheese.</title>
        <authorList>
            <consortium name="US DOE Joint Genome Institute (JGI-PGF)"/>
            <person name="Walter F."/>
            <person name="Albersmeier A."/>
            <person name="Kalinowski J."/>
            <person name="Ruckert C."/>
        </authorList>
    </citation>
    <scope>NUCLEOTIDE SEQUENCE</scope>
    <source>
        <strain evidence="18">VKM B-2789</strain>
    </source>
</reference>
<dbReference type="CDD" id="cd00082">
    <property type="entry name" value="HisKA"/>
    <property type="match status" value="1"/>
</dbReference>
<dbReference type="RefSeq" id="WP_213358660.1">
    <property type="nucleotide sequence ID" value="NZ_BSFM01000012.1"/>
</dbReference>
<keyword evidence="11" id="KW-0067">ATP-binding</keyword>
<dbReference type="AlphaFoldDB" id="A0A9W6NB62"/>
<feature type="domain" description="Histidine kinase" evidence="16">
    <location>
        <begin position="241"/>
        <end position="439"/>
    </location>
</feature>
<dbReference type="InterPro" id="IPR005467">
    <property type="entry name" value="His_kinase_dom"/>
</dbReference>
<dbReference type="SMART" id="SM00387">
    <property type="entry name" value="HATPase_c"/>
    <property type="match status" value="1"/>
</dbReference>
<dbReference type="InterPro" id="IPR003661">
    <property type="entry name" value="HisK_dim/P_dom"/>
</dbReference>
<evidence type="ECO:0000256" key="5">
    <source>
        <dbReference type="ARBA" id="ARBA00022519"/>
    </source>
</evidence>
<evidence type="ECO:0000256" key="6">
    <source>
        <dbReference type="ARBA" id="ARBA00022553"/>
    </source>
</evidence>
<dbReference type="InterPro" id="IPR003594">
    <property type="entry name" value="HATPase_dom"/>
</dbReference>
<evidence type="ECO:0000256" key="4">
    <source>
        <dbReference type="ARBA" id="ARBA00022475"/>
    </source>
</evidence>
<dbReference type="PANTHER" id="PTHR44936:SF5">
    <property type="entry name" value="SENSOR HISTIDINE KINASE ENVZ"/>
    <property type="match status" value="1"/>
</dbReference>
<comment type="catalytic activity">
    <reaction evidence="1">
        <text>ATP + protein L-histidine = ADP + protein N-phospho-L-histidine.</text>
        <dbReference type="EC" id="2.7.13.3"/>
    </reaction>
</comment>
<evidence type="ECO:0000256" key="13">
    <source>
        <dbReference type="ARBA" id="ARBA00023012"/>
    </source>
</evidence>
<dbReference type="InterPro" id="IPR004358">
    <property type="entry name" value="Sig_transdc_His_kin-like_C"/>
</dbReference>
<dbReference type="InterPro" id="IPR036890">
    <property type="entry name" value="HATPase_C_sf"/>
</dbReference>
<keyword evidence="19" id="KW-1185">Reference proteome</keyword>
<dbReference type="Gene3D" id="1.10.287.130">
    <property type="match status" value="1"/>
</dbReference>
<keyword evidence="5" id="KW-0997">Cell inner membrane</keyword>
<evidence type="ECO:0000256" key="11">
    <source>
        <dbReference type="ARBA" id="ARBA00022840"/>
    </source>
</evidence>
<keyword evidence="10 18" id="KW-0418">Kinase</keyword>
<evidence type="ECO:0000256" key="7">
    <source>
        <dbReference type="ARBA" id="ARBA00022679"/>
    </source>
</evidence>
<comment type="subcellular location">
    <subcellularLocation>
        <location evidence="2">Cell inner membrane</location>
        <topology evidence="2">Multi-pass membrane protein</topology>
    </subcellularLocation>
</comment>
<evidence type="ECO:0000256" key="2">
    <source>
        <dbReference type="ARBA" id="ARBA00004429"/>
    </source>
</evidence>
<dbReference type="GO" id="GO:0005524">
    <property type="term" value="F:ATP binding"/>
    <property type="evidence" value="ECO:0007669"/>
    <property type="project" value="UniProtKB-KW"/>
</dbReference>
<dbReference type="SUPFAM" id="SSF55874">
    <property type="entry name" value="ATPase domain of HSP90 chaperone/DNA topoisomerase II/histidine kinase"/>
    <property type="match status" value="1"/>
</dbReference>
<sequence>MSWLHRLRALLHLPRTLRWRLFLILYAGLAAAHVLSFAVLFAERTMSAKATMLTTLEYDVATSIALLDRLPEAERAQWLPMLARRNYRYELGPGLPGRPELSARATEIADTINAAVGSRFPVRVDNIPGEREHLQAHVTLSDGSQVTIDILPQLMPLASWLPYVLAAQLLLLLLFTWLAVRLAIRPLLRFANAAEALDPSGKASRLAEGGPTEVAYAARAFNAMRDRIAHYLEERVQILAAISHDLQTPITRMKLRAEMAEESPEKDKLIADLSEIELLVREGVAYARSAHGDAEKPARIDIGSFVESLAFDYQDTGKSVRCAGLADTVVTTRPHALRRILTNLVDNALKFAGAAEIEVRRTAEGGIAIAVLDEGPGIPPDQLEAVLQPFYRLEQSRNRDTGGTGLGLAIAHQLALAIGGTLTLGNRPQGGLRAEVRFG</sequence>
<evidence type="ECO:0000256" key="3">
    <source>
        <dbReference type="ARBA" id="ARBA00012438"/>
    </source>
</evidence>
<dbReference type="GO" id="GO:0005886">
    <property type="term" value="C:plasma membrane"/>
    <property type="evidence" value="ECO:0007669"/>
    <property type="project" value="UniProtKB-SubCell"/>
</dbReference>
<evidence type="ECO:0000313" key="18">
    <source>
        <dbReference type="EMBL" id="GLK84373.1"/>
    </source>
</evidence>
<comment type="caution">
    <text evidence="18">The sequence shown here is derived from an EMBL/GenBank/DDBJ whole genome shotgun (WGS) entry which is preliminary data.</text>
</comment>
<evidence type="ECO:0000313" key="19">
    <source>
        <dbReference type="Proteomes" id="UP001143330"/>
    </source>
</evidence>
<gene>
    <name evidence="18" type="ORF">GCM10017653_24430</name>
</gene>
<protein>
    <recommendedName>
        <fullName evidence="3">histidine kinase</fullName>
        <ecNumber evidence="3">2.7.13.3</ecNumber>
    </recommendedName>
</protein>
<name>A0A9W6NB62_9HYPH</name>
<dbReference type="EMBL" id="BSFM01000012">
    <property type="protein sequence ID" value="GLK84373.1"/>
    <property type="molecule type" value="Genomic_DNA"/>
</dbReference>
<feature type="transmembrane region" description="Helical" evidence="15">
    <location>
        <begin position="21"/>
        <end position="42"/>
    </location>
</feature>
<evidence type="ECO:0000256" key="12">
    <source>
        <dbReference type="ARBA" id="ARBA00022989"/>
    </source>
</evidence>
<dbReference type="PROSITE" id="PS50885">
    <property type="entry name" value="HAMP"/>
    <property type="match status" value="1"/>
</dbReference>
<dbReference type="InterPro" id="IPR003660">
    <property type="entry name" value="HAMP_dom"/>
</dbReference>
<evidence type="ECO:0000256" key="10">
    <source>
        <dbReference type="ARBA" id="ARBA00022777"/>
    </source>
</evidence>
<keyword evidence="4" id="KW-1003">Cell membrane</keyword>
<keyword evidence="6" id="KW-0597">Phosphoprotein</keyword>
<dbReference type="PANTHER" id="PTHR44936">
    <property type="entry name" value="SENSOR PROTEIN CREC"/>
    <property type="match status" value="1"/>
</dbReference>
<dbReference type="Gene3D" id="3.30.565.10">
    <property type="entry name" value="Histidine kinase-like ATPase, C-terminal domain"/>
    <property type="match status" value="1"/>
</dbReference>
<evidence type="ECO:0000259" key="17">
    <source>
        <dbReference type="PROSITE" id="PS50885"/>
    </source>
</evidence>
<evidence type="ECO:0000256" key="15">
    <source>
        <dbReference type="SAM" id="Phobius"/>
    </source>
</evidence>
<evidence type="ECO:0000256" key="1">
    <source>
        <dbReference type="ARBA" id="ARBA00000085"/>
    </source>
</evidence>
<accession>A0A9W6NB62</accession>
<feature type="domain" description="HAMP" evidence="17">
    <location>
        <begin position="181"/>
        <end position="233"/>
    </location>
</feature>
<feature type="transmembrane region" description="Helical" evidence="15">
    <location>
        <begin position="160"/>
        <end position="180"/>
    </location>
</feature>
<dbReference type="SMART" id="SM00388">
    <property type="entry name" value="HisKA"/>
    <property type="match status" value="1"/>
</dbReference>
<keyword evidence="13" id="KW-0902">Two-component regulatory system</keyword>
<evidence type="ECO:0000256" key="8">
    <source>
        <dbReference type="ARBA" id="ARBA00022692"/>
    </source>
</evidence>